<comment type="function">
    <text evidence="3">Required for formate dehydrogenase (FDH) activity. Acts as a sulfur carrier protein that transfers sulfur from IscS to the molybdenum cofactor prior to its insertion into FDH.</text>
</comment>
<dbReference type="EMBL" id="DRHY01000001">
    <property type="protein sequence ID" value="HEC72746.1"/>
    <property type="molecule type" value="Genomic_DNA"/>
</dbReference>
<evidence type="ECO:0000313" key="4">
    <source>
        <dbReference type="EMBL" id="HEC72746.1"/>
    </source>
</evidence>
<keyword evidence="2 3" id="KW-0501">Molybdenum cofactor biosynthesis</keyword>
<dbReference type="PANTHER" id="PTHR30592:SF1">
    <property type="entry name" value="SULFUR CARRIER PROTEIN FDHD"/>
    <property type="match status" value="1"/>
</dbReference>
<dbReference type="NCBIfam" id="TIGR00129">
    <property type="entry name" value="fdhD_narQ"/>
    <property type="match status" value="1"/>
</dbReference>
<dbReference type="GO" id="GO:0005737">
    <property type="term" value="C:cytoplasm"/>
    <property type="evidence" value="ECO:0007669"/>
    <property type="project" value="UniProtKB-SubCell"/>
</dbReference>
<dbReference type="GO" id="GO:0006777">
    <property type="term" value="P:Mo-molybdopterin cofactor biosynthetic process"/>
    <property type="evidence" value="ECO:0007669"/>
    <property type="project" value="UniProtKB-UniRule"/>
</dbReference>
<dbReference type="PANTHER" id="PTHR30592">
    <property type="entry name" value="FORMATE DEHYDROGENASE"/>
    <property type="match status" value="1"/>
</dbReference>
<dbReference type="InterPro" id="IPR016193">
    <property type="entry name" value="Cytidine_deaminase-like"/>
</dbReference>
<dbReference type="InterPro" id="IPR003786">
    <property type="entry name" value="FdhD"/>
</dbReference>
<protein>
    <recommendedName>
        <fullName evidence="3">Sulfur carrier protein FdhD</fullName>
    </recommendedName>
</protein>
<dbReference type="SUPFAM" id="SSF53927">
    <property type="entry name" value="Cytidine deaminase-like"/>
    <property type="match status" value="1"/>
</dbReference>
<comment type="subcellular location">
    <subcellularLocation>
        <location evidence="3">Cytoplasm</location>
    </subcellularLocation>
</comment>
<proteinExistence type="inferred from homology"/>
<gene>
    <name evidence="3 4" type="primary">fdhD</name>
    <name evidence="4" type="ORF">ENI26_00035</name>
</gene>
<keyword evidence="1 3" id="KW-0963">Cytoplasm</keyword>
<name>A0A7C1VM95_9GAMM</name>
<dbReference type="GO" id="GO:0016783">
    <property type="term" value="F:sulfurtransferase activity"/>
    <property type="evidence" value="ECO:0007669"/>
    <property type="project" value="InterPro"/>
</dbReference>
<dbReference type="Pfam" id="PF02634">
    <property type="entry name" value="FdhD-NarQ"/>
    <property type="match status" value="1"/>
</dbReference>
<sequence>MRKVGETSVNVSVAVHQDELPTEFMQDDIAVEVPVALVYNSISHAVMMATPDNLEDFALGFSLTEDIIGDADEVSHIHVQSSGNGINVRLMISDERFDALRERRRSLVGRTGCGLCGVESLKQAIRPVDTVVGIDVSDEAIQYAINSLKQHQALAGLTGATHAAAWCDLQGHIQFVREDVGRHNALDKLIGAHVKTGLLVSEGFALVSSRASYEMVQKSASAGFGCLVAVSAPTSLAIEQAENVGMKLVGFARSGRHVVYVEPKNTIENNTLRQAM</sequence>
<dbReference type="Gene3D" id="3.40.140.10">
    <property type="entry name" value="Cytidine Deaminase, domain 2"/>
    <property type="match status" value="1"/>
</dbReference>
<reference evidence="4" key="1">
    <citation type="journal article" date="2020" name="mSystems">
        <title>Genome- and Community-Level Interaction Insights into Carbon Utilization and Element Cycling Functions of Hydrothermarchaeota in Hydrothermal Sediment.</title>
        <authorList>
            <person name="Zhou Z."/>
            <person name="Liu Y."/>
            <person name="Xu W."/>
            <person name="Pan J."/>
            <person name="Luo Z.H."/>
            <person name="Li M."/>
        </authorList>
    </citation>
    <scope>NUCLEOTIDE SEQUENCE [LARGE SCALE GENOMIC DNA]</scope>
    <source>
        <strain evidence="4">HyVt-380</strain>
    </source>
</reference>
<dbReference type="PIRSF" id="PIRSF015626">
    <property type="entry name" value="FdhD"/>
    <property type="match status" value="1"/>
</dbReference>
<comment type="caution">
    <text evidence="4">The sequence shown here is derived from an EMBL/GenBank/DDBJ whole genome shotgun (WGS) entry which is preliminary data.</text>
</comment>
<dbReference type="AlphaFoldDB" id="A0A7C1VM95"/>
<feature type="binding site" evidence="3">
    <location>
        <begin position="251"/>
        <end position="256"/>
    </location>
    <ligand>
        <name>Mo-bis(molybdopterin guanine dinucleotide)</name>
        <dbReference type="ChEBI" id="CHEBI:60539"/>
    </ligand>
</feature>
<evidence type="ECO:0000256" key="2">
    <source>
        <dbReference type="ARBA" id="ARBA00023150"/>
    </source>
</evidence>
<organism evidence="4">
    <name type="scientific">Methylophaga aminisulfidivorans</name>
    <dbReference type="NCBI Taxonomy" id="230105"/>
    <lineage>
        <taxon>Bacteria</taxon>
        <taxon>Pseudomonadati</taxon>
        <taxon>Pseudomonadota</taxon>
        <taxon>Gammaproteobacteria</taxon>
        <taxon>Thiotrichales</taxon>
        <taxon>Piscirickettsiaceae</taxon>
        <taxon>Methylophaga</taxon>
    </lineage>
</organism>
<accession>A0A7C1VM95</accession>
<dbReference type="Proteomes" id="UP000886384">
    <property type="component" value="Unassembled WGS sequence"/>
</dbReference>
<evidence type="ECO:0000256" key="3">
    <source>
        <dbReference type="HAMAP-Rule" id="MF_00187"/>
    </source>
</evidence>
<comment type="similarity">
    <text evidence="3">Belongs to the FdhD family.</text>
</comment>
<feature type="active site" description="Cysteine persulfide intermediate" evidence="3">
    <location>
        <position position="113"/>
    </location>
</feature>
<dbReference type="HAMAP" id="MF_00187">
    <property type="entry name" value="FdhD"/>
    <property type="match status" value="1"/>
</dbReference>
<evidence type="ECO:0000256" key="1">
    <source>
        <dbReference type="ARBA" id="ARBA00022490"/>
    </source>
</evidence>
<dbReference type="GO" id="GO:0097163">
    <property type="term" value="F:sulfur carrier activity"/>
    <property type="evidence" value="ECO:0007669"/>
    <property type="project" value="UniProtKB-UniRule"/>
</dbReference>
<dbReference type="Gene3D" id="3.10.20.10">
    <property type="match status" value="1"/>
</dbReference>